<evidence type="ECO:0000313" key="2">
    <source>
        <dbReference type="Proteomes" id="UP000318053"/>
    </source>
</evidence>
<protein>
    <submittedName>
        <fullName evidence="1">Uncharacterized protein</fullName>
    </submittedName>
</protein>
<dbReference type="AlphaFoldDB" id="A0A5C5XVN5"/>
<proteinExistence type="predicted"/>
<gene>
    <name evidence="1" type="ORF">CA85_29170</name>
</gene>
<dbReference type="EMBL" id="SJPK01000006">
    <property type="protein sequence ID" value="TWT66055.1"/>
    <property type="molecule type" value="Genomic_DNA"/>
</dbReference>
<accession>A0A5C5XVN5</accession>
<sequence>MRPVSPNGAALFSSWATTTLVHSDSKAVFCGPLYETTQRRCCFTQHSFRPKGVVL</sequence>
<name>A0A5C5XVN5_9BACT</name>
<dbReference type="Proteomes" id="UP000318053">
    <property type="component" value="Unassembled WGS sequence"/>
</dbReference>
<evidence type="ECO:0000313" key="1">
    <source>
        <dbReference type="EMBL" id="TWT66055.1"/>
    </source>
</evidence>
<keyword evidence="2" id="KW-1185">Reference proteome</keyword>
<organism evidence="1 2">
    <name type="scientific">Allorhodopirellula solitaria</name>
    <dbReference type="NCBI Taxonomy" id="2527987"/>
    <lineage>
        <taxon>Bacteria</taxon>
        <taxon>Pseudomonadati</taxon>
        <taxon>Planctomycetota</taxon>
        <taxon>Planctomycetia</taxon>
        <taxon>Pirellulales</taxon>
        <taxon>Pirellulaceae</taxon>
        <taxon>Allorhodopirellula</taxon>
    </lineage>
</organism>
<comment type="caution">
    <text evidence="1">The sequence shown here is derived from an EMBL/GenBank/DDBJ whole genome shotgun (WGS) entry which is preliminary data.</text>
</comment>
<reference evidence="1 2" key="1">
    <citation type="submission" date="2019-02" db="EMBL/GenBank/DDBJ databases">
        <title>Deep-cultivation of Planctomycetes and their phenomic and genomic characterization uncovers novel biology.</title>
        <authorList>
            <person name="Wiegand S."/>
            <person name="Jogler M."/>
            <person name="Boedeker C."/>
            <person name="Pinto D."/>
            <person name="Vollmers J."/>
            <person name="Rivas-Marin E."/>
            <person name="Kohn T."/>
            <person name="Peeters S.H."/>
            <person name="Heuer A."/>
            <person name="Rast P."/>
            <person name="Oberbeckmann S."/>
            <person name="Bunk B."/>
            <person name="Jeske O."/>
            <person name="Meyerdierks A."/>
            <person name="Storesund J.E."/>
            <person name="Kallscheuer N."/>
            <person name="Luecker S."/>
            <person name="Lage O.M."/>
            <person name="Pohl T."/>
            <person name="Merkel B.J."/>
            <person name="Hornburger P."/>
            <person name="Mueller R.-W."/>
            <person name="Bruemmer F."/>
            <person name="Labrenz M."/>
            <person name="Spormann A.M."/>
            <person name="Op Den Camp H."/>
            <person name="Overmann J."/>
            <person name="Amann R."/>
            <person name="Jetten M.S.M."/>
            <person name="Mascher T."/>
            <person name="Medema M.H."/>
            <person name="Devos D.P."/>
            <person name="Kaster A.-K."/>
            <person name="Ovreas L."/>
            <person name="Rohde M."/>
            <person name="Galperin M.Y."/>
            <person name="Jogler C."/>
        </authorList>
    </citation>
    <scope>NUCLEOTIDE SEQUENCE [LARGE SCALE GENOMIC DNA]</scope>
    <source>
        <strain evidence="1 2">CA85</strain>
    </source>
</reference>